<evidence type="ECO:0000313" key="2">
    <source>
        <dbReference type="Proteomes" id="UP001197028"/>
    </source>
</evidence>
<dbReference type="EMBL" id="JABELD010000051">
    <property type="protein sequence ID" value="MBU2738576.1"/>
    <property type="molecule type" value="Genomic_DNA"/>
</dbReference>
<gene>
    <name evidence="1" type="ORF">HJG40_07170</name>
</gene>
<accession>A0ABS5ZPH7</accession>
<dbReference type="RefSeq" id="WP_215863542.1">
    <property type="nucleotide sequence ID" value="NZ_JABELD010000051.1"/>
</dbReference>
<proteinExistence type="predicted"/>
<reference evidence="1 2" key="1">
    <citation type="journal article" date="2021" name="ISME J.">
        <title>Genomic evolution of the class Acidithiobacillia: deep-branching Proteobacteria living in extreme acidic conditions.</title>
        <authorList>
            <person name="Moya-Beltran A."/>
            <person name="Beard S."/>
            <person name="Rojas-Villalobos C."/>
            <person name="Issotta F."/>
            <person name="Gallardo Y."/>
            <person name="Ulloa R."/>
            <person name="Giaveno A."/>
            <person name="Degli Esposti M."/>
            <person name="Johnson D.B."/>
            <person name="Quatrini R."/>
        </authorList>
    </citation>
    <scope>NUCLEOTIDE SEQUENCE [LARGE SCALE GENOMIC DNA]</scope>
    <source>
        <strain evidence="1 2">ATCC 19703</strain>
    </source>
</reference>
<protein>
    <submittedName>
        <fullName evidence="1">Uncharacterized protein</fullName>
    </submittedName>
</protein>
<name>A0ABS5ZPH7_9PROT</name>
<sequence>MTSQKHEFYFDFHCNAGNHQQQVVLGKTGQGMSLADALSVLQNAKGKIIFEMDAEDKQVPVSKAHTEEEILAMFPTLTRGSNPGADYYLNKMLSGYRLLCAALEKGGYSVADEDVVNILTHAEVMENVPVWKGISGTQEGHDLDAFLDKFRAETGAGFRVTEGKLKDCFGGLTARLALNRLALHSASLDGKAEQQSVVGAE</sequence>
<comment type="caution">
    <text evidence="1">The sequence shown here is derived from an EMBL/GenBank/DDBJ whole genome shotgun (WGS) entry which is preliminary data.</text>
</comment>
<evidence type="ECO:0000313" key="1">
    <source>
        <dbReference type="EMBL" id="MBU2738576.1"/>
    </source>
</evidence>
<dbReference type="Proteomes" id="UP001197028">
    <property type="component" value="Unassembled WGS sequence"/>
</dbReference>
<organism evidence="1 2">
    <name type="scientific">Acidithiobacillus concretivorus</name>
    <dbReference type="NCBI Taxonomy" id="3063952"/>
    <lineage>
        <taxon>Bacteria</taxon>
        <taxon>Pseudomonadati</taxon>
        <taxon>Pseudomonadota</taxon>
        <taxon>Acidithiobacillia</taxon>
        <taxon>Acidithiobacillales</taxon>
        <taxon>Acidithiobacillaceae</taxon>
        <taxon>Acidithiobacillus</taxon>
    </lineage>
</organism>
<keyword evidence="2" id="KW-1185">Reference proteome</keyword>